<evidence type="ECO:0000313" key="4">
    <source>
        <dbReference type="EMBL" id="OGD39351.1"/>
    </source>
</evidence>
<dbReference type="Pfam" id="PF17782">
    <property type="entry name" value="WHD_DprA"/>
    <property type="match status" value="1"/>
</dbReference>
<reference evidence="4 5" key="1">
    <citation type="journal article" date="2016" name="Nat. Commun.">
        <title>Thousands of microbial genomes shed light on interconnected biogeochemical processes in an aquifer system.</title>
        <authorList>
            <person name="Anantharaman K."/>
            <person name="Brown C.T."/>
            <person name="Hug L.A."/>
            <person name="Sharon I."/>
            <person name="Castelle C.J."/>
            <person name="Probst A.J."/>
            <person name="Thomas B.C."/>
            <person name="Singh A."/>
            <person name="Wilkins M.J."/>
            <person name="Karaoz U."/>
            <person name="Brodie E.L."/>
            <person name="Williams K.H."/>
            <person name="Hubbard S.S."/>
            <person name="Banfield J.F."/>
        </authorList>
    </citation>
    <scope>NUCLEOTIDE SEQUENCE [LARGE SCALE GENOMIC DNA]</scope>
</reference>
<organism evidence="4 5">
    <name type="scientific">Candidatus Azambacteria bacterium RIFCSPLOWO2_01_FULL_37_9</name>
    <dbReference type="NCBI Taxonomy" id="1797297"/>
    <lineage>
        <taxon>Bacteria</taxon>
        <taxon>Candidatus Azamiibacteriota</taxon>
    </lineage>
</organism>
<protein>
    <submittedName>
        <fullName evidence="4">DNA protecting protein DprA</fullName>
    </submittedName>
</protein>
<evidence type="ECO:0000259" key="3">
    <source>
        <dbReference type="Pfam" id="PF17782"/>
    </source>
</evidence>
<dbReference type="InterPro" id="IPR041614">
    <property type="entry name" value="DprA_WH"/>
</dbReference>
<gene>
    <name evidence="4" type="ORF">A2907_01515</name>
</gene>
<dbReference type="EMBL" id="MEYQ01000009">
    <property type="protein sequence ID" value="OGD39351.1"/>
    <property type="molecule type" value="Genomic_DNA"/>
</dbReference>
<evidence type="ECO:0000259" key="2">
    <source>
        <dbReference type="Pfam" id="PF02481"/>
    </source>
</evidence>
<dbReference type="Pfam" id="PF02481">
    <property type="entry name" value="DNA_processg_A"/>
    <property type="match status" value="1"/>
</dbReference>
<dbReference type="InterPro" id="IPR057666">
    <property type="entry name" value="DrpA_SLOG"/>
</dbReference>
<dbReference type="InterPro" id="IPR003488">
    <property type="entry name" value="DprA"/>
</dbReference>
<comment type="caution">
    <text evidence="4">The sequence shown here is derived from an EMBL/GenBank/DDBJ whole genome shotgun (WGS) entry which is preliminary data.</text>
</comment>
<comment type="similarity">
    <text evidence="1">Belongs to the DprA/Smf family.</text>
</comment>
<evidence type="ECO:0000256" key="1">
    <source>
        <dbReference type="ARBA" id="ARBA00006525"/>
    </source>
</evidence>
<name>A0A1F5C911_9BACT</name>
<dbReference type="PANTHER" id="PTHR43022:SF1">
    <property type="entry name" value="PROTEIN SMF"/>
    <property type="match status" value="1"/>
</dbReference>
<feature type="domain" description="Smf/DprA SLOG" evidence="2">
    <location>
        <begin position="80"/>
        <end position="288"/>
    </location>
</feature>
<dbReference type="InterPro" id="IPR036388">
    <property type="entry name" value="WH-like_DNA-bd_sf"/>
</dbReference>
<dbReference type="AlphaFoldDB" id="A0A1F5C911"/>
<evidence type="ECO:0000313" key="5">
    <source>
        <dbReference type="Proteomes" id="UP000177947"/>
    </source>
</evidence>
<proteinExistence type="inferred from homology"/>
<dbReference type="GO" id="GO:0009294">
    <property type="term" value="P:DNA-mediated transformation"/>
    <property type="evidence" value="ECO:0007669"/>
    <property type="project" value="InterPro"/>
</dbReference>
<dbReference type="Gene3D" id="1.10.10.10">
    <property type="entry name" value="Winged helix-like DNA-binding domain superfamily/Winged helix DNA-binding domain"/>
    <property type="match status" value="1"/>
</dbReference>
<dbReference type="NCBIfam" id="TIGR00732">
    <property type="entry name" value="dprA"/>
    <property type="match status" value="1"/>
</dbReference>
<sequence>MDLKFLNAFNIAVPGAWSSFEKLNNYFGNFEKAWDANEAKLKNALLEKETLEQIIEMRSKINPEKEWQKLENENILMIDKNNVKYPAILKQIPQPPHALYIRGILPQSDELCIGVVGSRKCTSYGKQSCEKIISGLFNYNIIIVSGLALGIDSIAHQSALDNGIKTIAILGTGIDNKTIYPAQNLNLAKNILKNNGALISEFAPQTPAMPYHFPMRNRIISGLSKGVLVVEAGEKSGSLITATCALEQNREVFAMPGQIFSENSSGTNNLIKQGAKIVTSAKDILEELNIEINDENNKVSTKKNFSEEESKILNLLSREPCELDELLKSANIPANRFNSILTMLEIKGIIRSQNGKVFKIK</sequence>
<accession>A0A1F5C911</accession>
<dbReference type="Gene3D" id="3.40.50.450">
    <property type="match status" value="1"/>
</dbReference>
<feature type="domain" description="DprA winged helix" evidence="3">
    <location>
        <begin position="306"/>
        <end position="356"/>
    </location>
</feature>
<dbReference type="SUPFAM" id="SSF102405">
    <property type="entry name" value="MCP/YpsA-like"/>
    <property type="match status" value="1"/>
</dbReference>
<dbReference type="PANTHER" id="PTHR43022">
    <property type="entry name" value="PROTEIN SMF"/>
    <property type="match status" value="1"/>
</dbReference>
<dbReference type="Proteomes" id="UP000177947">
    <property type="component" value="Unassembled WGS sequence"/>
</dbReference>